<dbReference type="AlphaFoldDB" id="A0A432XBL1"/>
<evidence type="ECO:0000313" key="1">
    <source>
        <dbReference type="EMBL" id="RUO46085.1"/>
    </source>
</evidence>
<organism evidence="1 2">
    <name type="scientific">Pseudidiomarina aquimaris</name>
    <dbReference type="NCBI Taxonomy" id="641841"/>
    <lineage>
        <taxon>Bacteria</taxon>
        <taxon>Pseudomonadati</taxon>
        <taxon>Pseudomonadota</taxon>
        <taxon>Gammaproteobacteria</taxon>
        <taxon>Alteromonadales</taxon>
        <taxon>Idiomarinaceae</taxon>
        <taxon>Pseudidiomarina</taxon>
    </lineage>
</organism>
<keyword evidence="1" id="KW-0540">Nuclease</keyword>
<evidence type="ECO:0000313" key="2">
    <source>
        <dbReference type="Proteomes" id="UP000286678"/>
    </source>
</evidence>
<dbReference type="GO" id="GO:0009036">
    <property type="term" value="F:type II site-specific deoxyribonuclease activity"/>
    <property type="evidence" value="ECO:0007669"/>
    <property type="project" value="InterPro"/>
</dbReference>
<proteinExistence type="predicted"/>
<sequence>MKNSSQLVAIHTNTSAVYLCTNQELQVEAREEGFDFIFGTDVANNELSFLFESKFEPYQEYSRTDIKGIDLVLKLGDSFIRALEVKLTVIPDNTTANDRESDWGTELVIRPASTSYAALGIFDSIKPFRARLKEILEPTCSTIQHWDNTVEMLSKREEIIGCLNKIFTEFKDYQKPFLLHPIWKTLGKSPIIDKGNAYDIFVWSDFAICRTFIDCASRERDVGKVTRLYRSTLRLARILYELTQTDKVNIHNIYTQMAFNLQTDKEFALNGKMTRRFMNHPRRYNPIMKLSSITNVIMNGGHKELSPERRFDQSLYYTAQELFKDDA</sequence>
<protein>
    <submittedName>
        <fullName evidence="1">HindVP family restriction endonuclease</fullName>
    </submittedName>
</protein>
<dbReference type="Proteomes" id="UP000286678">
    <property type="component" value="Unassembled WGS sequence"/>
</dbReference>
<dbReference type="EMBL" id="PIPT01000010">
    <property type="protein sequence ID" value="RUO46085.1"/>
    <property type="molecule type" value="Genomic_DNA"/>
</dbReference>
<dbReference type="Pfam" id="PF09519">
    <property type="entry name" value="RE_HindVP"/>
    <property type="match status" value="1"/>
</dbReference>
<reference evidence="2" key="1">
    <citation type="journal article" date="2018" name="Front. Microbiol.">
        <title>Genome-Based Analysis Reveals the Taxonomy and Diversity of the Family Idiomarinaceae.</title>
        <authorList>
            <person name="Liu Y."/>
            <person name="Lai Q."/>
            <person name="Shao Z."/>
        </authorList>
    </citation>
    <scope>NUCLEOTIDE SEQUENCE [LARGE SCALE GENOMIC DNA]</scope>
    <source>
        <strain evidence="2">SW15</strain>
    </source>
</reference>
<dbReference type="InterPro" id="IPR019044">
    <property type="entry name" value="Restrct_endonuc_II_HindVP"/>
</dbReference>
<keyword evidence="1" id="KW-0255">Endonuclease</keyword>
<keyword evidence="2" id="KW-1185">Reference proteome</keyword>
<keyword evidence="1" id="KW-0378">Hydrolase</keyword>
<dbReference type="GO" id="GO:0009307">
    <property type="term" value="P:DNA restriction-modification system"/>
    <property type="evidence" value="ECO:0007669"/>
    <property type="project" value="InterPro"/>
</dbReference>
<comment type="caution">
    <text evidence="1">The sequence shown here is derived from an EMBL/GenBank/DDBJ whole genome shotgun (WGS) entry which is preliminary data.</text>
</comment>
<dbReference type="GO" id="GO:0003677">
    <property type="term" value="F:DNA binding"/>
    <property type="evidence" value="ECO:0007669"/>
    <property type="project" value="InterPro"/>
</dbReference>
<accession>A0A432XBL1</accession>
<name>A0A432XBL1_9GAMM</name>
<gene>
    <name evidence="1" type="ORF">CWE21_11895</name>
</gene>